<accession>A0ABD0P5T8</accession>
<name>A0ABD0P5T8_CIRMR</name>
<evidence type="ECO:0000313" key="3">
    <source>
        <dbReference type="Proteomes" id="UP001529510"/>
    </source>
</evidence>
<feature type="non-terminal residue" evidence="2">
    <location>
        <position position="53"/>
    </location>
</feature>
<comment type="caution">
    <text evidence="2">The sequence shown here is derived from an EMBL/GenBank/DDBJ whole genome shotgun (WGS) entry which is preliminary data.</text>
</comment>
<keyword evidence="3" id="KW-1185">Reference proteome</keyword>
<organism evidence="2 3">
    <name type="scientific">Cirrhinus mrigala</name>
    <name type="common">Mrigala</name>
    <dbReference type="NCBI Taxonomy" id="683832"/>
    <lineage>
        <taxon>Eukaryota</taxon>
        <taxon>Metazoa</taxon>
        <taxon>Chordata</taxon>
        <taxon>Craniata</taxon>
        <taxon>Vertebrata</taxon>
        <taxon>Euteleostomi</taxon>
        <taxon>Actinopterygii</taxon>
        <taxon>Neopterygii</taxon>
        <taxon>Teleostei</taxon>
        <taxon>Ostariophysi</taxon>
        <taxon>Cypriniformes</taxon>
        <taxon>Cyprinidae</taxon>
        <taxon>Labeoninae</taxon>
        <taxon>Labeonini</taxon>
        <taxon>Cirrhinus</taxon>
    </lineage>
</organism>
<gene>
    <name evidence="2" type="ORF">M9458_033891</name>
</gene>
<evidence type="ECO:0000313" key="2">
    <source>
        <dbReference type="EMBL" id="KAL0169295.1"/>
    </source>
</evidence>
<dbReference type="PANTHER" id="PTHR15276:SF1">
    <property type="entry name" value="CCDC6A PROTEIN"/>
    <property type="match status" value="1"/>
</dbReference>
<evidence type="ECO:0000256" key="1">
    <source>
        <dbReference type="SAM" id="MobiDB-lite"/>
    </source>
</evidence>
<dbReference type="PANTHER" id="PTHR15276">
    <property type="entry name" value="H4 D10S170 PROTEIN-RELATED"/>
    <property type="match status" value="1"/>
</dbReference>
<protein>
    <submittedName>
        <fullName evidence="2">Uncharacterized protein</fullName>
    </submittedName>
</protein>
<proteinExistence type="predicted"/>
<sequence length="53" mass="6247">ILQEKLDQPVSAPPSPREVSMEIDSPENMMRHIRFLKSEVERLKRSLRTTELQ</sequence>
<dbReference type="Pfam" id="PF09755">
    <property type="entry name" value="DUF2046"/>
    <property type="match status" value="1"/>
</dbReference>
<feature type="region of interest" description="Disordered" evidence="1">
    <location>
        <begin position="1"/>
        <end position="22"/>
    </location>
</feature>
<dbReference type="EMBL" id="JAMKFB020000017">
    <property type="protein sequence ID" value="KAL0169295.1"/>
    <property type="molecule type" value="Genomic_DNA"/>
</dbReference>
<dbReference type="AlphaFoldDB" id="A0ABD0P5T8"/>
<reference evidence="2 3" key="1">
    <citation type="submission" date="2024-05" db="EMBL/GenBank/DDBJ databases">
        <title>Genome sequencing and assembly of Indian major carp, Cirrhinus mrigala (Hamilton, 1822).</title>
        <authorList>
            <person name="Mohindra V."/>
            <person name="Chowdhury L.M."/>
            <person name="Lal K."/>
            <person name="Jena J.K."/>
        </authorList>
    </citation>
    <scope>NUCLEOTIDE SEQUENCE [LARGE SCALE GENOMIC DNA]</scope>
    <source>
        <strain evidence="2">CM1030</strain>
        <tissue evidence="2">Blood</tissue>
    </source>
</reference>
<dbReference type="Proteomes" id="UP001529510">
    <property type="component" value="Unassembled WGS sequence"/>
</dbReference>
<dbReference type="InterPro" id="IPR019152">
    <property type="entry name" value="DUF2046"/>
</dbReference>
<feature type="non-terminal residue" evidence="2">
    <location>
        <position position="1"/>
    </location>
</feature>